<dbReference type="Proteomes" id="UP001172778">
    <property type="component" value="Unassembled WGS sequence"/>
</dbReference>
<gene>
    <name evidence="1" type="ORF">PZA18_22325</name>
</gene>
<dbReference type="RefSeq" id="WP_284103109.1">
    <property type="nucleotide sequence ID" value="NZ_JARRAF010000051.1"/>
</dbReference>
<proteinExistence type="predicted"/>
<comment type="caution">
    <text evidence="1">The sequence shown here is derived from an EMBL/GenBank/DDBJ whole genome shotgun (WGS) entry which is preliminary data.</text>
</comment>
<dbReference type="EMBL" id="JARRAF010000051">
    <property type="protein sequence ID" value="MDK2126787.1"/>
    <property type="molecule type" value="Genomic_DNA"/>
</dbReference>
<protein>
    <recommendedName>
        <fullName evidence="3">DUF695 domain-containing protein</fullName>
    </recommendedName>
</protein>
<evidence type="ECO:0000313" key="1">
    <source>
        <dbReference type="EMBL" id="MDK2126787.1"/>
    </source>
</evidence>
<keyword evidence="2" id="KW-1185">Reference proteome</keyword>
<sequence>MSYTLSLLSPSSQHFSATSLAQSLHTAWVRVEAGGDADWQQLVLQHADADDIVQIDRLPVATGTEGEAAIQQFLLQIAAAMPLSAAQWLLDYLLQVRTVYRFTLCEGIHEADGWDEMDAFKQALHERAGGIFQSDNEGFSNEAGFHILWQFADDASGPWWMAVRQNGEWQPFQMELSDPEQKEAFLLGQVPAGAEVVQMETSDMNTGNNTNA</sequence>
<reference evidence="1" key="1">
    <citation type="submission" date="2023-03" db="EMBL/GenBank/DDBJ databases">
        <title>Chitinimonas shenzhenensis gen. nov., sp. nov., a novel member of family Burkholderiaceae isolated from activated sludge collected in Shen Zhen, China.</title>
        <authorList>
            <person name="Wang X."/>
        </authorList>
    </citation>
    <scope>NUCLEOTIDE SEQUENCE</scope>
    <source>
        <strain evidence="1">DQS-5</strain>
    </source>
</reference>
<accession>A0ABT7E388</accession>
<evidence type="ECO:0008006" key="3">
    <source>
        <dbReference type="Google" id="ProtNLM"/>
    </source>
</evidence>
<organism evidence="1 2">
    <name type="scientific">Parachitinimonas caeni</name>
    <dbReference type="NCBI Taxonomy" id="3031301"/>
    <lineage>
        <taxon>Bacteria</taxon>
        <taxon>Pseudomonadati</taxon>
        <taxon>Pseudomonadota</taxon>
        <taxon>Betaproteobacteria</taxon>
        <taxon>Neisseriales</taxon>
        <taxon>Chitinibacteraceae</taxon>
        <taxon>Parachitinimonas</taxon>
    </lineage>
</organism>
<name>A0ABT7E388_9NEIS</name>
<evidence type="ECO:0000313" key="2">
    <source>
        <dbReference type="Proteomes" id="UP001172778"/>
    </source>
</evidence>